<evidence type="ECO:0000313" key="1">
    <source>
        <dbReference type="EMBL" id="QOV08391.1"/>
    </source>
</evidence>
<proteinExistence type="predicted"/>
<keyword evidence="2" id="KW-1185">Reference proteome</keyword>
<sequence length="36" mass="4564">MKLTLKEKDSILFHLKSYRYFPSKQMWEKLVEYLNR</sequence>
<dbReference type="Proteomes" id="UP000594029">
    <property type="component" value="Segment"/>
</dbReference>
<accession>A0A7U3NJY8</accession>
<organism evidence="1 2">
    <name type="scientific">Bacillus phage Kirov</name>
    <dbReference type="NCBI Taxonomy" id="2783539"/>
    <lineage>
        <taxon>Viruses</taxon>
        <taxon>Duplodnaviria</taxon>
        <taxon>Heunggongvirae</taxon>
        <taxon>Uroviricota</taxon>
        <taxon>Caudoviricetes</taxon>
        <taxon>Andregratiavirinae</taxon>
        <taxon>Kirovvirus</taxon>
        <taxon>Kirovvirus kirov</taxon>
    </lineage>
</organism>
<evidence type="ECO:0000313" key="2">
    <source>
        <dbReference type="Proteomes" id="UP000594029"/>
    </source>
</evidence>
<protein>
    <submittedName>
        <fullName evidence="1">Uncharacterized protein</fullName>
    </submittedName>
</protein>
<name>A0A7U3NJY8_9CAUD</name>
<reference evidence="1 2" key="1">
    <citation type="submission" date="2020-10" db="EMBL/GenBank/DDBJ databases">
        <authorList>
            <person name="Kazantseva O.A."/>
            <person name="Piligrimova E.G."/>
            <person name="Shadrin A.M."/>
        </authorList>
    </citation>
    <scope>NUCLEOTIDE SEQUENCE [LARGE SCALE GENOMIC DNA]</scope>
</reference>
<gene>
    <name evidence="1" type="ORF">Kirov_192</name>
</gene>
<dbReference type="EMBL" id="MW084976">
    <property type="protein sequence ID" value="QOV08391.1"/>
    <property type="molecule type" value="Genomic_DNA"/>
</dbReference>